<evidence type="ECO:0000313" key="1">
    <source>
        <dbReference type="EMBL" id="CAH1965403.1"/>
    </source>
</evidence>
<proteinExistence type="predicted"/>
<organism evidence="1 2">
    <name type="scientific">Acanthoscelides obtectus</name>
    <name type="common">Bean weevil</name>
    <name type="synonym">Bruchus obtectus</name>
    <dbReference type="NCBI Taxonomy" id="200917"/>
    <lineage>
        <taxon>Eukaryota</taxon>
        <taxon>Metazoa</taxon>
        <taxon>Ecdysozoa</taxon>
        <taxon>Arthropoda</taxon>
        <taxon>Hexapoda</taxon>
        <taxon>Insecta</taxon>
        <taxon>Pterygota</taxon>
        <taxon>Neoptera</taxon>
        <taxon>Endopterygota</taxon>
        <taxon>Coleoptera</taxon>
        <taxon>Polyphaga</taxon>
        <taxon>Cucujiformia</taxon>
        <taxon>Chrysomeloidea</taxon>
        <taxon>Chrysomelidae</taxon>
        <taxon>Bruchinae</taxon>
        <taxon>Bruchini</taxon>
        <taxon>Acanthoscelides</taxon>
    </lineage>
</organism>
<dbReference type="EMBL" id="CAKOFQ010006725">
    <property type="protein sequence ID" value="CAH1965403.1"/>
    <property type="molecule type" value="Genomic_DNA"/>
</dbReference>
<reference evidence="1" key="1">
    <citation type="submission" date="2022-03" db="EMBL/GenBank/DDBJ databases">
        <authorList>
            <person name="Sayadi A."/>
        </authorList>
    </citation>
    <scope>NUCLEOTIDE SEQUENCE</scope>
</reference>
<sequence>MYEAPTVHNSRWCNKCSPPIFDSKSRKFYNTGIQKLVPRCQRSLNVMVMTSTNKWLAQQRIFGLY</sequence>
<comment type="caution">
    <text evidence="1">The sequence shown here is derived from an EMBL/GenBank/DDBJ whole genome shotgun (WGS) entry which is preliminary data.</text>
</comment>
<name>A0A9P0K1H9_ACAOB</name>
<keyword evidence="2" id="KW-1185">Reference proteome</keyword>
<protein>
    <submittedName>
        <fullName evidence="1">Uncharacterized protein</fullName>
    </submittedName>
</protein>
<dbReference type="AlphaFoldDB" id="A0A9P0K1H9"/>
<gene>
    <name evidence="1" type="ORF">ACAOBT_LOCUS6313</name>
</gene>
<accession>A0A9P0K1H9</accession>
<dbReference type="Proteomes" id="UP001152888">
    <property type="component" value="Unassembled WGS sequence"/>
</dbReference>
<evidence type="ECO:0000313" key="2">
    <source>
        <dbReference type="Proteomes" id="UP001152888"/>
    </source>
</evidence>